<feature type="region of interest" description="Disordered" evidence="1">
    <location>
        <begin position="170"/>
        <end position="207"/>
    </location>
</feature>
<dbReference type="EMBL" id="KK105353">
    <property type="protein sequence ID" value="KIY92746.1"/>
    <property type="molecule type" value="Genomic_DNA"/>
</dbReference>
<feature type="compositionally biased region" description="Basic and acidic residues" evidence="1">
    <location>
        <begin position="37"/>
        <end position="97"/>
    </location>
</feature>
<dbReference type="PANTHER" id="PTHR38019">
    <property type="entry name" value="KDA ANTIGEN P200, PUTATIVE-RELATED"/>
    <property type="match status" value="1"/>
</dbReference>
<dbReference type="RefSeq" id="XP_013891766.1">
    <property type="nucleotide sequence ID" value="XM_014036312.1"/>
</dbReference>
<accession>A0A0D2LSI3</accession>
<feature type="compositionally biased region" description="Polar residues" evidence="1">
    <location>
        <begin position="170"/>
        <end position="183"/>
    </location>
</feature>
<gene>
    <name evidence="2" type="ORF">MNEG_15217</name>
</gene>
<keyword evidence="2" id="KW-0282">Flagellum</keyword>
<evidence type="ECO:0000313" key="3">
    <source>
        <dbReference type="Proteomes" id="UP000054498"/>
    </source>
</evidence>
<reference evidence="2 3" key="1">
    <citation type="journal article" date="2013" name="BMC Genomics">
        <title>Reconstruction of the lipid metabolism for the microalga Monoraphidium neglectum from its genome sequence reveals characteristics suitable for biofuel production.</title>
        <authorList>
            <person name="Bogen C."/>
            <person name="Al-Dilaimi A."/>
            <person name="Albersmeier A."/>
            <person name="Wichmann J."/>
            <person name="Grundmann M."/>
            <person name="Rupp O."/>
            <person name="Lauersen K.J."/>
            <person name="Blifernez-Klassen O."/>
            <person name="Kalinowski J."/>
            <person name="Goesmann A."/>
            <person name="Mussgnug J.H."/>
            <person name="Kruse O."/>
        </authorList>
    </citation>
    <scope>NUCLEOTIDE SEQUENCE [LARGE SCALE GENOMIC DNA]</scope>
    <source>
        <strain evidence="2 3">SAG 48.87</strain>
    </source>
</reference>
<sequence length="207" mass="24199">MEKEAAQRAVANAAKKKKAEERISNALSQNEAILHQKRQDFEEREAASEVRRREMEEERRAADERKRAEEERQQAERRGKYELSLQREEERKQDIKGRAARKQQLLDEADSARSSANSQRRVERELFNGLRRDKVDSIQKMQAYQRQLLLERIMEENEKTARMLEQRQAIQEQRKSANMNASMHRNKARGRWGGDAAHCGPADGVDA</sequence>
<dbReference type="OrthoDB" id="200110at2759"/>
<evidence type="ECO:0000256" key="1">
    <source>
        <dbReference type="SAM" id="MobiDB-lite"/>
    </source>
</evidence>
<keyword evidence="2" id="KW-0966">Cell projection</keyword>
<dbReference type="AlphaFoldDB" id="A0A0D2LSI3"/>
<organism evidence="2 3">
    <name type="scientific">Monoraphidium neglectum</name>
    <dbReference type="NCBI Taxonomy" id="145388"/>
    <lineage>
        <taxon>Eukaryota</taxon>
        <taxon>Viridiplantae</taxon>
        <taxon>Chlorophyta</taxon>
        <taxon>core chlorophytes</taxon>
        <taxon>Chlorophyceae</taxon>
        <taxon>CS clade</taxon>
        <taxon>Sphaeropleales</taxon>
        <taxon>Selenastraceae</taxon>
        <taxon>Monoraphidium</taxon>
    </lineage>
</organism>
<dbReference type="STRING" id="145388.A0A0D2LSI3"/>
<keyword evidence="2" id="KW-0969">Cilium</keyword>
<dbReference type="PANTHER" id="PTHR38019:SF1">
    <property type="entry name" value="N-ACETYLTRANSFERASE DOMAIN-CONTAINING PROTEIN"/>
    <property type="match status" value="1"/>
</dbReference>
<dbReference type="GeneID" id="25732856"/>
<protein>
    <submittedName>
        <fullName evidence="2">Flagellar associated protein</fullName>
    </submittedName>
</protein>
<dbReference type="Proteomes" id="UP000054498">
    <property type="component" value="Unassembled WGS sequence"/>
</dbReference>
<keyword evidence="3" id="KW-1185">Reference proteome</keyword>
<proteinExistence type="predicted"/>
<evidence type="ECO:0000313" key="2">
    <source>
        <dbReference type="EMBL" id="KIY92746.1"/>
    </source>
</evidence>
<feature type="region of interest" description="Disordered" evidence="1">
    <location>
        <begin position="1"/>
        <end position="121"/>
    </location>
</feature>
<dbReference type="KEGG" id="mng:MNEG_15217"/>
<name>A0A0D2LSI3_9CHLO</name>